<comment type="caution">
    <text evidence="2">The sequence shown here is derived from an EMBL/GenBank/DDBJ whole genome shotgun (WGS) entry which is preliminary data.</text>
</comment>
<evidence type="ECO:0000256" key="1">
    <source>
        <dbReference type="SAM" id="MobiDB-lite"/>
    </source>
</evidence>
<dbReference type="EMBL" id="JARIHO010000056">
    <property type="protein sequence ID" value="KAJ7318780.1"/>
    <property type="molecule type" value="Genomic_DNA"/>
</dbReference>
<reference evidence="2" key="1">
    <citation type="submission" date="2023-03" db="EMBL/GenBank/DDBJ databases">
        <title>Massive genome expansion in bonnet fungi (Mycena s.s.) driven by repeated elements and novel gene families across ecological guilds.</title>
        <authorList>
            <consortium name="Lawrence Berkeley National Laboratory"/>
            <person name="Harder C.B."/>
            <person name="Miyauchi S."/>
            <person name="Viragh M."/>
            <person name="Kuo A."/>
            <person name="Thoen E."/>
            <person name="Andreopoulos B."/>
            <person name="Lu D."/>
            <person name="Skrede I."/>
            <person name="Drula E."/>
            <person name="Henrissat B."/>
            <person name="Morin E."/>
            <person name="Kohler A."/>
            <person name="Barry K."/>
            <person name="LaButti K."/>
            <person name="Morin E."/>
            <person name="Salamov A."/>
            <person name="Lipzen A."/>
            <person name="Mereny Z."/>
            <person name="Hegedus B."/>
            <person name="Baldrian P."/>
            <person name="Stursova M."/>
            <person name="Weitz H."/>
            <person name="Taylor A."/>
            <person name="Grigoriev I.V."/>
            <person name="Nagy L.G."/>
            <person name="Martin F."/>
            <person name="Kauserud H."/>
        </authorList>
    </citation>
    <scope>NUCLEOTIDE SEQUENCE</scope>
    <source>
        <strain evidence="2">CBHHK002</strain>
    </source>
</reference>
<feature type="compositionally biased region" description="Basic and acidic residues" evidence="1">
    <location>
        <begin position="54"/>
        <end position="70"/>
    </location>
</feature>
<dbReference type="AlphaFoldDB" id="A0AAD7EEZ1"/>
<organism evidence="2 3">
    <name type="scientific">Mycena albidolilacea</name>
    <dbReference type="NCBI Taxonomy" id="1033008"/>
    <lineage>
        <taxon>Eukaryota</taxon>
        <taxon>Fungi</taxon>
        <taxon>Dikarya</taxon>
        <taxon>Basidiomycota</taxon>
        <taxon>Agaricomycotina</taxon>
        <taxon>Agaricomycetes</taxon>
        <taxon>Agaricomycetidae</taxon>
        <taxon>Agaricales</taxon>
        <taxon>Marasmiineae</taxon>
        <taxon>Mycenaceae</taxon>
        <taxon>Mycena</taxon>
    </lineage>
</organism>
<feature type="compositionally biased region" description="Low complexity" evidence="1">
    <location>
        <begin position="138"/>
        <end position="148"/>
    </location>
</feature>
<protein>
    <submittedName>
        <fullName evidence="2">Uncharacterized protein</fullName>
    </submittedName>
</protein>
<dbReference type="Proteomes" id="UP001218218">
    <property type="component" value="Unassembled WGS sequence"/>
</dbReference>
<keyword evidence="3" id="KW-1185">Reference proteome</keyword>
<proteinExistence type="predicted"/>
<accession>A0AAD7EEZ1</accession>
<sequence>MSIRDVVSFKSPPSRQIYPQTSSLTRNCLWAPGPLTAPLPPWLTNLAPMTIDVTLKREPGSSRAPWDDNKNRRRQRQHGVQEHPSVEQHLPRDRPRRHTSKGRRCASIFGRRAGTVESSPLLPEGGAQLDDHEDDRSNMSSSTMTSSRTPRRSANSARTPPNGAESLRSSRLHLRHSTSDTTPHNSLPEYYLLIWHLNHLMATLE</sequence>
<evidence type="ECO:0000313" key="2">
    <source>
        <dbReference type="EMBL" id="KAJ7318780.1"/>
    </source>
</evidence>
<evidence type="ECO:0000313" key="3">
    <source>
        <dbReference type="Proteomes" id="UP001218218"/>
    </source>
</evidence>
<feature type="region of interest" description="Disordered" evidence="1">
    <location>
        <begin position="54"/>
        <end position="185"/>
    </location>
</feature>
<name>A0AAD7EEZ1_9AGAR</name>
<gene>
    <name evidence="2" type="ORF">DFH08DRAFT_971146</name>
</gene>
<feature type="compositionally biased region" description="Basic residues" evidence="1">
    <location>
        <begin position="94"/>
        <end position="104"/>
    </location>
</feature>
<feature type="compositionally biased region" description="Basic and acidic residues" evidence="1">
    <location>
        <begin position="79"/>
        <end position="93"/>
    </location>
</feature>